<feature type="binding site" evidence="9">
    <location>
        <begin position="317"/>
        <end position="319"/>
    </location>
    <ligand>
        <name>ATP</name>
        <dbReference type="ChEBI" id="CHEBI:30616"/>
    </ligand>
</feature>
<evidence type="ECO:0000259" key="10">
    <source>
        <dbReference type="PROSITE" id="PS50862"/>
    </source>
</evidence>
<evidence type="ECO:0000256" key="9">
    <source>
        <dbReference type="HAMAP-Rule" id="MF_02075"/>
    </source>
</evidence>
<feature type="binding site" evidence="9">
    <location>
        <begin position="493"/>
        <end position="496"/>
    </location>
    <ligand>
        <name>ATP</name>
        <dbReference type="ChEBI" id="CHEBI:30616"/>
    </ligand>
</feature>
<comment type="subunit">
    <text evidence="9">Homodimer.</text>
</comment>
<dbReference type="PANTHER" id="PTHR43450">
    <property type="entry name" value="ASPARTYL-TRNA SYNTHETASE"/>
    <property type="match status" value="1"/>
</dbReference>
<keyword evidence="12" id="KW-1185">Reference proteome</keyword>
<keyword evidence="5 9" id="KW-0547">Nucleotide-binding</keyword>
<dbReference type="KEGG" id="csy:CENSYa_0241"/>
<feature type="domain" description="Aminoacyl-transfer RNA synthetases class-II family profile" evidence="10">
    <location>
        <begin position="233"/>
        <end position="522"/>
    </location>
</feature>
<dbReference type="InterPro" id="IPR006195">
    <property type="entry name" value="aa-tRNA-synth_II"/>
</dbReference>
<keyword evidence="8 9" id="KW-0030">Aminoacyl-tRNA synthetase</keyword>
<feature type="binding site" evidence="9">
    <location>
        <position position="448"/>
    </location>
    <ligand>
        <name>Mg(2+)</name>
        <dbReference type="ChEBI" id="CHEBI:18420"/>
        <label>2</label>
    </ligand>
</feature>
<dbReference type="PRINTS" id="PR01042">
    <property type="entry name" value="TRNASYNTHASP"/>
</dbReference>
<feature type="region of interest" description="Aspartate" evidence="9">
    <location>
        <begin position="288"/>
        <end position="291"/>
    </location>
</feature>
<reference evidence="11 12" key="1">
    <citation type="journal article" date="2006" name="Proc. Natl. Acad. Sci. U.S.A.">
        <title>Genomic analysis of the uncultivated marine crenarchaeote Cenarchaeum symbiosum.</title>
        <authorList>
            <person name="Hallam S.J."/>
            <person name="Konstantinidis K.T."/>
            <person name="Putnam N."/>
            <person name="Schleper C."/>
            <person name="Watanabe Y."/>
            <person name="Sugahara J."/>
            <person name="Preston C."/>
            <person name="de la Torre J."/>
            <person name="Richardson P.M."/>
            <person name="DeLong E.F."/>
        </authorList>
    </citation>
    <scope>NUCLEOTIDE SEQUENCE [LARGE SCALE GENOMIC DNA]</scope>
    <source>
        <strain evidence="12">A</strain>
    </source>
</reference>
<evidence type="ECO:0000256" key="5">
    <source>
        <dbReference type="ARBA" id="ARBA00022741"/>
    </source>
</evidence>
<keyword evidence="4 9" id="KW-0436">Ligase</keyword>
<name>A0RU66_CENSY</name>
<dbReference type="NCBIfam" id="TIGR00458">
    <property type="entry name" value="aspS_nondisc"/>
    <property type="match status" value="1"/>
</dbReference>
<keyword evidence="9" id="KW-0479">Metal-binding</keyword>
<dbReference type="GO" id="GO:0005829">
    <property type="term" value="C:cytosol"/>
    <property type="evidence" value="ECO:0007669"/>
    <property type="project" value="TreeGrafter"/>
</dbReference>
<dbReference type="GO" id="GO:0005524">
    <property type="term" value="F:ATP binding"/>
    <property type="evidence" value="ECO:0007669"/>
    <property type="project" value="UniProtKB-UniRule"/>
</dbReference>
<dbReference type="Pfam" id="PF00152">
    <property type="entry name" value="tRNA-synt_2"/>
    <property type="match status" value="1"/>
</dbReference>
<dbReference type="Proteomes" id="UP000000758">
    <property type="component" value="Chromosome"/>
</dbReference>
<dbReference type="InterPro" id="IPR004523">
    <property type="entry name" value="Asp-tRNA_synthase_2"/>
</dbReference>
<evidence type="ECO:0000256" key="6">
    <source>
        <dbReference type="ARBA" id="ARBA00022840"/>
    </source>
</evidence>
<dbReference type="InterPro" id="IPR012340">
    <property type="entry name" value="NA-bd_OB-fold"/>
</dbReference>
<dbReference type="STRING" id="414004.CENSYa_0241"/>
<dbReference type="InterPro" id="IPR004364">
    <property type="entry name" value="Aa-tRNA-synt_II"/>
</dbReference>
<comment type="cofactor">
    <cofactor evidence="9">
        <name>Mg(2+)</name>
        <dbReference type="ChEBI" id="CHEBI:18420"/>
    </cofactor>
    <text evidence="9">Binds 3 Mg(2+) cations per subunit. The strongest magnesium site (Mg1) is bound to the beta- and gamma-phosphates of ATP and four water molecules complete its coordination sphere.</text>
</comment>
<dbReference type="GO" id="GO:0006422">
    <property type="term" value="P:aspartyl-tRNA aminoacylation"/>
    <property type="evidence" value="ECO:0007669"/>
    <property type="project" value="UniProtKB-UniRule"/>
</dbReference>
<dbReference type="PANTHER" id="PTHR43450:SF1">
    <property type="entry name" value="ASPARTATE--TRNA LIGASE, CYTOPLASMIC"/>
    <property type="match status" value="1"/>
</dbReference>
<dbReference type="Pfam" id="PF01336">
    <property type="entry name" value="tRNA_anti-codon"/>
    <property type="match status" value="1"/>
</dbReference>
<evidence type="ECO:0000256" key="8">
    <source>
        <dbReference type="ARBA" id="ARBA00023146"/>
    </source>
</evidence>
<comment type="catalytic activity">
    <reaction evidence="9">
        <text>tRNA(Asx) + L-aspartate + ATP = L-aspartyl-tRNA(Asx) + AMP + diphosphate</text>
        <dbReference type="Rhea" id="RHEA:18349"/>
        <dbReference type="Rhea" id="RHEA-COMP:9710"/>
        <dbReference type="Rhea" id="RHEA-COMP:9711"/>
        <dbReference type="ChEBI" id="CHEBI:29991"/>
        <dbReference type="ChEBI" id="CHEBI:30616"/>
        <dbReference type="ChEBI" id="CHEBI:33019"/>
        <dbReference type="ChEBI" id="CHEBI:78442"/>
        <dbReference type="ChEBI" id="CHEBI:78516"/>
        <dbReference type="ChEBI" id="CHEBI:456215"/>
        <dbReference type="EC" id="6.1.1.23"/>
    </reaction>
</comment>
<dbReference type="Gene3D" id="2.40.50.140">
    <property type="entry name" value="Nucleic acid-binding proteins"/>
    <property type="match status" value="1"/>
</dbReference>
<comment type="function">
    <text evidence="9">Aspartyl-tRNA synthetase with relaxed tRNA specificity since it is able to aspartylate not only its cognate tRNA(Asp) but also tRNA(Asn). Reaction proceeds in two steps: L-aspartate is first activated by ATP to form Asp-AMP and then transferred to the acceptor end of tRNA(Asp/Asn).</text>
</comment>
<dbReference type="NCBIfam" id="NF003483">
    <property type="entry name" value="PRK05159.1"/>
    <property type="match status" value="1"/>
</dbReference>
<evidence type="ECO:0000313" key="12">
    <source>
        <dbReference type="Proteomes" id="UP000000758"/>
    </source>
</evidence>
<dbReference type="InterPro" id="IPR045864">
    <property type="entry name" value="aa-tRNA-synth_II/BPL/LPL"/>
</dbReference>
<comment type="similarity">
    <text evidence="2 9">Belongs to the class-II aminoacyl-tRNA synthetase family. Type 2 subfamily.</text>
</comment>
<dbReference type="GO" id="GO:0017101">
    <property type="term" value="C:aminoacyl-tRNA synthetase multienzyme complex"/>
    <property type="evidence" value="ECO:0007669"/>
    <property type="project" value="TreeGrafter"/>
</dbReference>
<dbReference type="HAMAP" id="MF_02075">
    <property type="entry name" value="Asp_tRNA_synth_type2"/>
    <property type="match status" value="1"/>
</dbReference>
<organism evidence="11 12">
    <name type="scientific">Cenarchaeum symbiosum (strain A)</name>
    <dbReference type="NCBI Taxonomy" id="414004"/>
    <lineage>
        <taxon>Archaea</taxon>
        <taxon>Nitrososphaerota</taxon>
        <taxon>Candidatus Cenarchaeales</taxon>
        <taxon>Candidatus Cenarchaeaceae</taxon>
        <taxon>Candidatus Cenarchaeum</taxon>
    </lineage>
</organism>
<dbReference type="SUPFAM" id="SSF55681">
    <property type="entry name" value="Class II aaRS and biotin synthetases"/>
    <property type="match status" value="1"/>
</dbReference>
<feature type="binding site" evidence="9">
    <location>
        <position position="452"/>
    </location>
    <ligand>
        <name>L-aspartate</name>
        <dbReference type="ChEBI" id="CHEBI:29991"/>
    </ligand>
</feature>
<feature type="binding site" evidence="9">
    <location>
        <position position="266"/>
    </location>
    <ligand>
        <name>L-aspartate</name>
        <dbReference type="ChEBI" id="CHEBI:29991"/>
    </ligand>
</feature>
<dbReference type="PATRIC" id="fig|414004.10.peg.211"/>
<keyword evidence="7 9" id="KW-0648">Protein biosynthesis</keyword>
<gene>
    <name evidence="9" type="primary">aspS</name>
    <name evidence="11" type="ordered locus">CENSYa_0241</name>
</gene>
<evidence type="ECO:0000256" key="2">
    <source>
        <dbReference type="ARBA" id="ARBA00005312"/>
    </source>
</evidence>
<evidence type="ECO:0000313" key="11">
    <source>
        <dbReference type="EMBL" id="ABK76883.1"/>
    </source>
</evidence>
<feature type="binding site" evidence="9">
    <location>
        <position position="445"/>
    </location>
    <ligand>
        <name>ATP</name>
        <dbReference type="ChEBI" id="CHEBI:30616"/>
    </ligand>
</feature>
<accession>A0RU66</accession>
<comment type="caution">
    <text evidence="9">Lacks conserved residue(s) required for the propagation of feature annotation.</text>
</comment>
<evidence type="ECO:0000256" key="1">
    <source>
        <dbReference type="ARBA" id="ARBA00004496"/>
    </source>
</evidence>
<feature type="binding site" evidence="9">
    <location>
        <position position="309"/>
    </location>
    <ligand>
        <name>L-aspartate</name>
        <dbReference type="ChEBI" id="CHEBI:29991"/>
    </ligand>
</feature>
<keyword evidence="3 9" id="KW-0963">Cytoplasm</keyword>
<dbReference type="InterPro" id="IPR004365">
    <property type="entry name" value="NA-bd_OB_tRNA"/>
</dbReference>
<dbReference type="InterPro" id="IPR002312">
    <property type="entry name" value="Asp/Asn-tRNA-synth_IIb"/>
</dbReference>
<dbReference type="HOGENOM" id="CLU_004553_2_1_2"/>
<dbReference type="GO" id="GO:0000287">
    <property type="term" value="F:magnesium ion binding"/>
    <property type="evidence" value="ECO:0007669"/>
    <property type="project" value="UniProtKB-UniRule"/>
</dbReference>
<evidence type="ECO:0000256" key="4">
    <source>
        <dbReference type="ARBA" id="ARBA00022598"/>
    </source>
</evidence>
<comment type="subcellular location">
    <subcellularLocation>
        <location evidence="1 9">Cytoplasm</location>
    </subcellularLocation>
</comment>
<feature type="binding site" evidence="9">
    <location>
        <begin position="309"/>
        <end position="311"/>
    </location>
    <ligand>
        <name>ATP</name>
        <dbReference type="ChEBI" id="CHEBI:30616"/>
    </ligand>
</feature>
<keyword evidence="9" id="KW-0460">Magnesium</keyword>
<feature type="site" description="Important for tRNA non-discrimination" evidence="9">
    <location>
        <position position="181"/>
    </location>
</feature>
<keyword evidence="6 9" id="KW-0067">ATP-binding</keyword>
<feature type="binding site" evidence="9">
    <location>
        <position position="445"/>
    </location>
    <ligand>
        <name>Mg(2+)</name>
        <dbReference type="ChEBI" id="CHEBI:18420"/>
        <label>3</label>
    </ligand>
</feature>
<dbReference type="GO" id="GO:0004815">
    <property type="term" value="F:aspartate-tRNA ligase activity"/>
    <property type="evidence" value="ECO:0007669"/>
    <property type="project" value="UniProtKB-UniRule"/>
</dbReference>
<dbReference type="GO" id="GO:0050560">
    <property type="term" value="F:aspartate-tRNA(Asn) ligase activity"/>
    <property type="evidence" value="ECO:0007669"/>
    <property type="project" value="UniProtKB-EC"/>
</dbReference>
<dbReference type="EnsemblBacteria" id="ABK76883">
    <property type="protein sequence ID" value="ABK76883"/>
    <property type="gene ID" value="CENSYa_0241"/>
</dbReference>
<dbReference type="Gene3D" id="3.30.930.10">
    <property type="entry name" value="Bira Bifunctional Protein, Domain 2"/>
    <property type="match status" value="1"/>
</dbReference>
<feature type="binding site" evidence="9">
    <location>
        <position position="445"/>
    </location>
    <ligand>
        <name>Mg(2+)</name>
        <dbReference type="ChEBI" id="CHEBI:18420"/>
        <label>2</label>
    </ligand>
</feature>
<evidence type="ECO:0000256" key="3">
    <source>
        <dbReference type="ARBA" id="ARBA00022490"/>
    </source>
</evidence>
<sequence>MTSPLIPSGTALSTKSISETPSGRELLSLYREYTAMPFETRAIAFSLDERDMQDNDPRRYLLGTGVSRRHGGGPFPHEKVNYAPVCRACMEDSLGGLRRTHYSSGLGPSMDGKDVTVMGWVMAVRGHGAISFMTIRDRDGRIQVVAKSGSCPDETRERISGLKPHSVVAVTGTVRASEKAPSGFELVPNELKVFADVQKIPPFEPQAKTVKNIETRLEIRPIDLRRDALLELFHARSAVLRETREYFYENGFVEASTPKMISTATEGGAALFPIFYYNKEAFLAQSPQLYKEQLTMSLERVFEIGPIFRAEPSRTNRHLAEAISIDLEEAFVDYNDIMDRISDIVKRAASAATPYAGGPGAQFAVPDVPAEIPRYTYADLLDRIKGAGAKAEWGDDLYPSALKKAGLEGFYFITDWPAGPKPFYVKVGPDGRTSESFDLMFGDLEISSGSTRIDNRAELEERMAAKGMNAGSFGHHLAAFDYGVPPHAGCGIGLERLMMALTGTENIRDVTFYPRDVDRLTP</sequence>
<feature type="binding site" evidence="9">
    <location>
        <position position="448"/>
    </location>
    <ligand>
        <name>L-aspartate</name>
        <dbReference type="ChEBI" id="CHEBI:29991"/>
    </ligand>
</feature>
<dbReference type="AlphaFoldDB" id="A0RU66"/>
<evidence type="ECO:0000256" key="7">
    <source>
        <dbReference type="ARBA" id="ARBA00022917"/>
    </source>
</evidence>
<dbReference type="GO" id="GO:0003723">
    <property type="term" value="F:RNA binding"/>
    <property type="evidence" value="ECO:0007669"/>
    <property type="project" value="TreeGrafter"/>
</dbReference>
<proteinExistence type="inferred from homology"/>
<dbReference type="SUPFAM" id="SSF50249">
    <property type="entry name" value="Nucleic acid-binding proteins"/>
    <property type="match status" value="1"/>
</dbReference>
<dbReference type="EC" id="6.1.1.23" evidence="9"/>
<dbReference type="PROSITE" id="PS50862">
    <property type="entry name" value="AA_TRNA_LIGASE_II"/>
    <property type="match status" value="1"/>
</dbReference>
<dbReference type="EMBL" id="DP000238">
    <property type="protein sequence ID" value="ABK76883.1"/>
    <property type="molecule type" value="Genomic_DNA"/>
</dbReference>
<protein>
    <recommendedName>
        <fullName evidence="9">Aspartate--tRNA(Asp/Asn) ligase</fullName>
        <ecNumber evidence="9">6.1.1.23</ecNumber>
    </recommendedName>
    <alternativeName>
        <fullName evidence="9">Aspartyl-tRNA synthetase</fullName>
        <shortName evidence="9">AspRS</shortName>
    </alternativeName>
    <alternativeName>
        <fullName evidence="9">Non-discriminating aspartyl-tRNA synthetase</fullName>
        <shortName evidence="9">ND-AspRS</shortName>
    </alternativeName>
</protein>